<organism evidence="1 2">
    <name type="scientific">Trichonephila clavipes</name>
    <name type="common">Golden silk orbweaver</name>
    <name type="synonym">Nephila clavipes</name>
    <dbReference type="NCBI Taxonomy" id="2585209"/>
    <lineage>
        <taxon>Eukaryota</taxon>
        <taxon>Metazoa</taxon>
        <taxon>Ecdysozoa</taxon>
        <taxon>Arthropoda</taxon>
        <taxon>Chelicerata</taxon>
        <taxon>Arachnida</taxon>
        <taxon>Araneae</taxon>
        <taxon>Araneomorphae</taxon>
        <taxon>Entelegynae</taxon>
        <taxon>Araneoidea</taxon>
        <taxon>Nephilidae</taxon>
        <taxon>Trichonephila</taxon>
    </lineage>
</organism>
<dbReference type="EMBL" id="BMAU01021261">
    <property type="protein sequence ID" value="GFY06701.1"/>
    <property type="molecule type" value="Genomic_DNA"/>
</dbReference>
<reference evidence="1" key="1">
    <citation type="submission" date="2020-08" db="EMBL/GenBank/DDBJ databases">
        <title>Multicomponent nature underlies the extraordinary mechanical properties of spider dragline silk.</title>
        <authorList>
            <person name="Kono N."/>
            <person name="Nakamura H."/>
            <person name="Mori M."/>
            <person name="Yoshida Y."/>
            <person name="Ohtoshi R."/>
            <person name="Malay A.D."/>
            <person name="Moran D.A.P."/>
            <person name="Tomita M."/>
            <person name="Numata K."/>
            <person name="Arakawa K."/>
        </authorList>
    </citation>
    <scope>NUCLEOTIDE SEQUENCE</scope>
</reference>
<accession>A0A8X6S558</accession>
<dbReference type="Proteomes" id="UP000887159">
    <property type="component" value="Unassembled WGS sequence"/>
</dbReference>
<keyword evidence="2" id="KW-1185">Reference proteome</keyword>
<name>A0A8X6S558_TRICX</name>
<gene>
    <name evidence="1" type="ORF">TNCV_3525571</name>
</gene>
<sequence>MSIDHGSSSELQPLRRRRSEIVDLLGCSSVVQRCDSLKTTDLESLRSLSSVRVYHWALMETSYSSNRGFCMSKNTVKINFPADS</sequence>
<evidence type="ECO:0000313" key="1">
    <source>
        <dbReference type="EMBL" id="GFY06701.1"/>
    </source>
</evidence>
<proteinExistence type="predicted"/>
<dbReference type="AlphaFoldDB" id="A0A8X6S558"/>
<evidence type="ECO:0000313" key="2">
    <source>
        <dbReference type="Proteomes" id="UP000887159"/>
    </source>
</evidence>
<protein>
    <submittedName>
        <fullName evidence="1">Uncharacterized protein</fullName>
    </submittedName>
</protein>
<comment type="caution">
    <text evidence="1">The sequence shown here is derived from an EMBL/GenBank/DDBJ whole genome shotgun (WGS) entry which is preliminary data.</text>
</comment>